<protein>
    <submittedName>
        <fullName evidence="1">Uncharacterized protein</fullName>
    </submittedName>
</protein>
<gene>
    <name evidence="1" type="ORF">N646_2088</name>
</gene>
<proteinExistence type="predicted"/>
<evidence type="ECO:0000313" key="2">
    <source>
        <dbReference type="Proteomes" id="UP000016714"/>
    </source>
</evidence>
<reference evidence="1 2" key="1">
    <citation type="journal article" date="2015" name="Genome Announc.">
        <title>Complete genome sequence of Vibrio alginolyticus ATCC 17749.</title>
        <authorList>
            <person name="Liu X.F."/>
            <person name="Cao Y."/>
            <person name="Zhang H.L."/>
            <person name="Chen Y.J."/>
            <person name="Hu C.J."/>
        </authorList>
    </citation>
    <scope>NUCLEOTIDE SEQUENCE [LARGE SCALE GENOMIC DNA]</scope>
    <source>
        <strain evidence="2">ATCC 17749 / DSM 2171 / NBRC 15630 / NCIMB 1903 / NCTC 12160 / XII-53</strain>
    </source>
</reference>
<dbReference type="AlphaFoldDB" id="A0A2I3CCB3"/>
<dbReference type="Proteomes" id="UP000016714">
    <property type="component" value="Chromosome 1"/>
</dbReference>
<evidence type="ECO:0000313" key="1">
    <source>
        <dbReference type="EMBL" id="AGV17907.1"/>
    </source>
</evidence>
<sequence>MFIQFIGSQVVLNFLATHYRFTFLFSFDYSDPVIPAESKTILKDAGIRNFSLLMYGFKT</sequence>
<dbReference type="HOGENOM" id="CLU_2959587_0_0_6"/>
<dbReference type="EMBL" id="CP006718">
    <property type="protein sequence ID" value="AGV17907.1"/>
    <property type="molecule type" value="Genomic_DNA"/>
</dbReference>
<name>A0A2I3CCB3_VIBAX</name>
<accession>A0A2I3CCB3</accession>
<organism evidence="1 2">
    <name type="scientific">Vibrio alginolyticus (strain ATCC 17749 / DSM 2171 / NBRC 15630 / NCIMB 1903 / NCTC 12160 / XII-53)</name>
    <dbReference type="NCBI Taxonomy" id="1219076"/>
    <lineage>
        <taxon>Bacteria</taxon>
        <taxon>Pseudomonadati</taxon>
        <taxon>Pseudomonadota</taxon>
        <taxon>Gammaproteobacteria</taxon>
        <taxon>Vibrionales</taxon>
        <taxon>Vibrionaceae</taxon>
        <taxon>Vibrio</taxon>
    </lineage>
</organism>
<dbReference type="KEGG" id="vag:N646_2088"/>